<dbReference type="InterPro" id="IPR048254">
    <property type="entry name" value="CDP_ALCOHOL_P_TRANSF_CS"/>
</dbReference>
<dbReference type="Gene3D" id="1.20.120.1760">
    <property type="match status" value="1"/>
</dbReference>
<keyword evidence="5" id="KW-0614">Plasmid</keyword>
<evidence type="ECO:0000256" key="2">
    <source>
        <dbReference type="RuleBase" id="RU003750"/>
    </source>
</evidence>
<organism evidence="5 6">
    <name type="scientific">Tateyamaria omphalii</name>
    <dbReference type="NCBI Taxonomy" id="299262"/>
    <lineage>
        <taxon>Bacteria</taxon>
        <taxon>Pseudomonadati</taxon>
        <taxon>Pseudomonadota</taxon>
        <taxon>Alphaproteobacteria</taxon>
        <taxon>Rhodobacterales</taxon>
        <taxon>Roseobacteraceae</taxon>
        <taxon>Tateyamaria</taxon>
    </lineage>
</organism>
<sequence length="219" mass="22927">MLGASALFGALLLLASHYTFGAATAPLAAFAVAVTIAAYGLTHSYVHPVLGLCNVVTLSRVAMVAFLFGAVLVPEVSAWLVFVVALATFALDGVDGWLARRAGLSSDFGARFDMETDAGLGAVIAVLLLVTGTTGVEILVLGFMRYAFVCAGVIWPALQAPLPHSIRRKAICVVQIAALILLLFPPTPEMVGVPVATIAAVLLVWSFLVDILWLAKHAE</sequence>
<dbReference type="AlphaFoldDB" id="A0A1P8N1C0"/>
<evidence type="ECO:0000256" key="1">
    <source>
        <dbReference type="ARBA" id="ARBA00022679"/>
    </source>
</evidence>
<keyword evidence="3" id="KW-0472">Membrane</keyword>
<dbReference type="Pfam" id="PF01066">
    <property type="entry name" value="CDP-OH_P_transf"/>
    <property type="match status" value="1"/>
</dbReference>
<keyword evidence="3" id="KW-1133">Transmembrane helix</keyword>
<dbReference type="InterPro" id="IPR043130">
    <property type="entry name" value="CDP-OH_PTrfase_TM_dom"/>
</dbReference>
<dbReference type="Proteomes" id="UP000186336">
    <property type="component" value="Plasmid pDOK1-4-2"/>
</dbReference>
<dbReference type="PROSITE" id="PS00379">
    <property type="entry name" value="CDP_ALCOHOL_P_TRANSF"/>
    <property type="match status" value="1"/>
</dbReference>
<feature type="transmembrane region" description="Helical" evidence="3">
    <location>
        <begin position="193"/>
        <end position="215"/>
    </location>
</feature>
<evidence type="ECO:0000256" key="4">
    <source>
        <dbReference type="SAM" id="SignalP"/>
    </source>
</evidence>
<name>A0A1P8N1C0_9RHOB</name>
<keyword evidence="6" id="KW-1185">Reference proteome</keyword>
<dbReference type="InterPro" id="IPR000462">
    <property type="entry name" value="CDP-OH_P_trans"/>
</dbReference>
<dbReference type="KEGG" id="tom:BWR18_19865"/>
<feature type="transmembrane region" description="Helical" evidence="3">
    <location>
        <begin position="49"/>
        <end position="72"/>
    </location>
</feature>
<evidence type="ECO:0000313" key="6">
    <source>
        <dbReference type="Proteomes" id="UP000186336"/>
    </source>
</evidence>
<accession>A0A1P8N1C0</accession>
<dbReference type="GO" id="GO:0008654">
    <property type="term" value="P:phospholipid biosynthetic process"/>
    <property type="evidence" value="ECO:0007669"/>
    <property type="project" value="InterPro"/>
</dbReference>
<keyword evidence="4" id="KW-0732">Signal</keyword>
<feature type="chain" id="PRO_5010246276" description="CDP-alcohol phosphatidyltransferase" evidence="4">
    <location>
        <begin position="22"/>
        <end position="219"/>
    </location>
</feature>
<evidence type="ECO:0000256" key="3">
    <source>
        <dbReference type="SAM" id="Phobius"/>
    </source>
</evidence>
<protein>
    <recommendedName>
        <fullName evidence="7">CDP-alcohol phosphatidyltransferase</fullName>
    </recommendedName>
</protein>
<proteinExistence type="inferred from homology"/>
<keyword evidence="1 2" id="KW-0808">Transferase</keyword>
<feature type="transmembrane region" description="Helical" evidence="3">
    <location>
        <begin position="79"/>
        <end position="99"/>
    </location>
</feature>
<dbReference type="EMBL" id="CP019314">
    <property type="protein sequence ID" value="APX14120.1"/>
    <property type="molecule type" value="Genomic_DNA"/>
</dbReference>
<feature type="signal peptide" evidence="4">
    <location>
        <begin position="1"/>
        <end position="21"/>
    </location>
</feature>
<evidence type="ECO:0008006" key="7">
    <source>
        <dbReference type="Google" id="ProtNLM"/>
    </source>
</evidence>
<geneLocation type="plasmid" evidence="5 6">
    <name>pDOK1-4-2</name>
</geneLocation>
<evidence type="ECO:0000313" key="5">
    <source>
        <dbReference type="EMBL" id="APX14120.1"/>
    </source>
</evidence>
<reference evidence="5 6" key="1">
    <citation type="submission" date="2017-01" db="EMBL/GenBank/DDBJ databases">
        <title>Complete genome of Tateyamaria omphalii DOK1-4 isolated from seawater in Dokdo.</title>
        <authorList>
            <person name="Kim J.H."/>
            <person name="Chi W.-J."/>
        </authorList>
    </citation>
    <scope>NUCLEOTIDE SEQUENCE [LARGE SCALE GENOMIC DNA]</scope>
    <source>
        <strain evidence="5 6">DOK1-4</strain>
        <plasmid evidence="5 6">pDOK1-4-2</plasmid>
    </source>
</reference>
<keyword evidence="3" id="KW-0812">Transmembrane</keyword>
<dbReference type="GO" id="GO:0016780">
    <property type="term" value="F:phosphotransferase activity, for other substituted phosphate groups"/>
    <property type="evidence" value="ECO:0007669"/>
    <property type="project" value="InterPro"/>
</dbReference>
<gene>
    <name evidence="5" type="ORF">BWR18_19865</name>
</gene>
<comment type="similarity">
    <text evidence="2">Belongs to the CDP-alcohol phosphatidyltransferase class-I family.</text>
</comment>
<dbReference type="GO" id="GO:0016020">
    <property type="term" value="C:membrane"/>
    <property type="evidence" value="ECO:0007669"/>
    <property type="project" value="InterPro"/>
</dbReference>